<feature type="signal peptide" evidence="1">
    <location>
        <begin position="1"/>
        <end position="35"/>
    </location>
</feature>
<dbReference type="EMBL" id="BAAAFA010000001">
    <property type="protein sequence ID" value="GAA0811740.1"/>
    <property type="molecule type" value="Genomic_DNA"/>
</dbReference>
<proteinExistence type="predicted"/>
<comment type="caution">
    <text evidence="2">The sequence shown here is derived from an EMBL/GenBank/DDBJ whole genome shotgun (WGS) entry which is preliminary data.</text>
</comment>
<name>A0ABN1L3P7_9GAMM</name>
<dbReference type="RefSeq" id="WP_343814535.1">
    <property type="nucleotide sequence ID" value="NZ_BAAAFA010000001.1"/>
</dbReference>
<organism evidence="2 3">
    <name type="scientific">Colwellia asteriadis</name>
    <dbReference type="NCBI Taxonomy" id="517723"/>
    <lineage>
        <taxon>Bacteria</taxon>
        <taxon>Pseudomonadati</taxon>
        <taxon>Pseudomonadota</taxon>
        <taxon>Gammaproteobacteria</taxon>
        <taxon>Alteromonadales</taxon>
        <taxon>Colwelliaceae</taxon>
        <taxon>Colwellia</taxon>
    </lineage>
</organism>
<accession>A0ABN1L3P7</accession>
<gene>
    <name evidence="2" type="ORF">GCM10009111_04630</name>
</gene>
<sequence length="255" mass="29031">MNNMVSNTVSKAMTLKSILCAIALTSVSYSSQVFAIGGQAEEATSQSASANLVDQKNPYKMIEEVASLTFKRFADEQENIRKNPNILKDIVREELMPYVNYQYSAFKVVGQHLRNTTKEERSEFVPVFKEYLITSYAQVFTLYDNQQVIFERERDFKDNKIIAVNTRVIMPGRDDIDVSFKVRRNTKDDTWQAFDMIAEGVSLLDSKQAELGSIIRQKGLAYVTELLKKKSERNIVFKDGADKDAVVDSFNDEKG</sequence>
<evidence type="ECO:0000313" key="3">
    <source>
        <dbReference type="Proteomes" id="UP001500021"/>
    </source>
</evidence>
<feature type="chain" id="PRO_5045629464" evidence="1">
    <location>
        <begin position="36"/>
        <end position="255"/>
    </location>
</feature>
<evidence type="ECO:0000313" key="2">
    <source>
        <dbReference type="EMBL" id="GAA0811740.1"/>
    </source>
</evidence>
<keyword evidence="1" id="KW-0732">Signal</keyword>
<keyword evidence="3" id="KW-1185">Reference proteome</keyword>
<dbReference type="InterPro" id="IPR008869">
    <property type="entry name" value="MlaC/ttg2D"/>
</dbReference>
<dbReference type="PANTHER" id="PTHR36573:SF1">
    <property type="entry name" value="INTERMEMBRANE PHOSPHOLIPID TRANSPORT SYSTEM BINDING PROTEIN MLAC"/>
    <property type="match status" value="1"/>
</dbReference>
<reference evidence="2 3" key="1">
    <citation type="journal article" date="2019" name="Int. J. Syst. Evol. Microbiol.">
        <title>The Global Catalogue of Microorganisms (GCM) 10K type strain sequencing project: providing services to taxonomists for standard genome sequencing and annotation.</title>
        <authorList>
            <consortium name="The Broad Institute Genomics Platform"/>
            <consortium name="The Broad Institute Genome Sequencing Center for Infectious Disease"/>
            <person name="Wu L."/>
            <person name="Ma J."/>
        </authorList>
    </citation>
    <scope>NUCLEOTIDE SEQUENCE [LARGE SCALE GENOMIC DNA]</scope>
    <source>
        <strain evidence="2 3">JCM 15608</strain>
    </source>
</reference>
<protein>
    <submittedName>
        <fullName evidence="2">ABC transporter substrate-binding protein</fullName>
    </submittedName>
</protein>
<dbReference type="Gene3D" id="3.10.450.710">
    <property type="entry name" value="Tgt2/MlaC"/>
    <property type="match status" value="1"/>
</dbReference>
<dbReference type="Pfam" id="PF05494">
    <property type="entry name" value="MlaC"/>
    <property type="match status" value="1"/>
</dbReference>
<dbReference type="Proteomes" id="UP001500021">
    <property type="component" value="Unassembled WGS sequence"/>
</dbReference>
<dbReference type="PANTHER" id="PTHR36573">
    <property type="entry name" value="INTERMEMBRANE PHOSPHOLIPID TRANSPORT SYSTEM BINDING PROTEIN MLAC"/>
    <property type="match status" value="1"/>
</dbReference>
<dbReference type="InterPro" id="IPR042245">
    <property type="entry name" value="Tgt2/MlaC_sf"/>
</dbReference>
<evidence type="ECO:0000256" key="1">
    <source>
        <dbReference type="SAM" id="SignalP"/>
    </source>
</evidence>